<dbReference type="Pfam" id="PF00753">
    <property type="entry name" value="Lactamase_B"/>
    <property type="match status" value="1"/>
</dbReference>
<dbReference type="SUPFAM" id="SSF56281">
    <property type="entry name" value="Metallo-hydrolase/oxidoreductase"/>
    <property type="match status" value="1"/>
</dbReference>
<dbReference type="PANTHER" id="PTHR42951">
    <property type="entry name" value="METALLO-BETA-LACTAMASE DOMAIN-CONTAINING"/>
    <property type="match status" value="1"/>
</dbReference>
<feature type="domain" description="Metallo-beta-lactamase" evidence="1">
    <location>
        <begin position="14"/>
        <end position="217"/>
    </location>
</feature>
<dbReference type="Proteomes" id="UP001059617">
    <property type="component" value="Chromosome"/>
</dbReference>
<dbReference type="InterPro" id="IPR050855">
    <property type="entry name" value="NDM-1-like"/>
</dbReference>
<name>A0ABY5W955_9ACTN</name>
<reference evidence="2" key="2">
    <citation type="submission" date="2022-09" db="EMBL/GenBank/DDBJ databases">
        <title>Biosynthetic gene clusters of Dactylosporangioum fulvum.</title>
        <authorList>
            <person name="Caradec T."/>
        </authorList>
    </citation>
    <scope>NUCLEOTIDE SEQUENCE</scope>
    <source>
        <strain evidence="2">NRRL B-16292</strain>
    </source>
</reference>
<evidence type="ECO:0000259" key="1">
    <source>
        <dbReference type="SMART" id="SM00849"/>
    </source>
</evidence>
<gene>
    <name evidence="2" type="ORF">Dfulv_15725</name>
</gene>
<dbReference type="InterPro" id="IPR001279">
    <property type="entry name" value="Metallo-B-lactamas"/>
</dbReference>
<dbReference type="CDD" id="cd07721">
    <property type="entry name" value="yflN-like_MBL-fold"/>
    <property type="match status" value="1"/>
</dbReference>
<dbReference type="EMBL" id="CP073720">
    <property type="protein sequence ID" value="UWP85606.1"/>
    <property type="molecule type" value="Genomic_DNA"/>
</dbReference>
<accession>A0ABY5W955</accession>
<dbReference type="Gene3D" id="3.60.15.10">
    <property type="entry name" value="Ribonuclease Z/Hydroxyacylglutathione hydrolase-like"/>
    <property type="match status" value="1"/>
</dbReference>
<dbReference type="InterPro" id="IPR036866">
    <property type="entry name" value="RibonucZ/Hydroxyglut_hydro"/>
</dbReference>
<evidence type="ECO:0000313" key="3">
    <source>
        <dbReference type="Proteomes" id="UP001059617"/>
    </source>
</evidence>
<evidence type="ECO:0000313" key="2">
    <source>
        <dbReference type="EMBL" id="UWP85606.1"/>
    </source>
</evidence>
<dbReference type="RefSeq" id="WP_259863745.1">
    <property type="nucleotide sequence ID" value="NZ_BAAAST010000012.1"/>
</dbReference>
<protein>
    <submittedName>
        <fullName evidence="2">MBL fold metallo-hydrolase</fullName>
    </submittedName>
</protein>
<dbReference type="SMART" id="SM00849">
    <property type="entry name" value="Lactamase_B"/>
    <property type="match status" value="1"/>
</dbReference>
<sequence length="241" mass="26003">MRLAPHLHRIGNDIVAAYLVDTDEGVTVIDAGMTGHWHDLQAELSDMGRSVDDIRGIVLTHGDGDHLGFAERLRRDHGVPVYVHEADAARARGEVKADNSWGRMKFGATVGFFWYAMRKGGLRTTHLTEVVVVHDGQVLDLPGAPRIIAVPGHSPGSIAIYVPVSDAIFVGDAMTTRHVLTGQRGPQPAPFTDDPHQALASLRHLESVQASWVLPGHGTPWSGGVAEAIRAIRTVAHSSPR</sequence>
<keyword evidence="3" id="KW-1185">Reference proteome</keyword>
<organism evidence="2 3">
    <name type="scientific">Dactylosporangium fulvum</name>
    <dbReference type="NCBI Taxonomy" id="53359"/>
    <lineage>
        <taxon>Bacteria</taxon>
        <taxon>Bacillati</taxon>
        <taxon>Actinomycetota</taxon>
        <taxon>Actinomycetes</taxon>
        <taxon>Micromonosporales</taxon>
        <taxon>Micromonosporaceae</taxon>
        <taxon>Dactylosporangium</taxon>
    </lineage>
</organism>
<reference evidence="2" key="1">
    <citation type="submission" date="2021-04" db="EMBL/GenBank/DDBJ databases">
        <authorList>
            <person name="Hartkoorn R.C."/>
            <person name="Beaudoing E."/>
            <person name="Hot D."/>
        </authorList>
    </citation>
    <scope>NUCLEOTIDE SEQUENCE</scope>
    <source>
        <strain evidence="2">NRRL B-16292</strain>
    </source>
</reference>
<proteinExistence type="predicted"/>